<dbReference type="AlphaFoldDB" id="A0A9J5XXF3"/>
<sequence>MEPFQRPSQIEQYRAQLGFDHVGVNRSGKIWYFWRDDWEVLSVIDSIQQVTSIFARCSALERLELWDELQHLREDCLYPWIIGGDFNFKEVVAENWKVDFIGDPMYELQVKLKKQIATLEDIIKVKEIQLELDPSIENRTKLKKHEAELKRFQRLEEEFWKQKSGIRWRRKRLHVSEIEDEQGEVLNSQGQIGDAAVLFFQNQFTENTQNDNFEMLENIPKLITDADNVKMDYERISGQKVNKIKSHFYLHDNSPLCVAIRLRRLTGIRQGNFPFNYLGCPVYCGRGRASYFEDILRKIARRIMSWHNRLLSVGGKLTLIKHVLQSIPIYLLSVTNPPKNIIEQVHQLMTKFLWGGTRDTRGTQWFRWGELCYPREEGGLGLRSLYDINRALVAKLWWNFRVATNSLWVEYMWTKYCKKLHPVIVTNRGASHIWKCMMKMREEVEHDIWWQVKAGNSNFWFDNWTKLGALYFIEDQTDINEELEVKDVIVDGTWDRQKLLNCVSEEMADFIMEKIQPRSDSLLDRPWWTGTSSGEFTVKSAYGALRCKKSKQE</sequence>
<name>A0A9J5XXF3_SOLCO</name>
<gene>
    <name evidence="1" type="ORF">H5410_042072</name>
</gene>
<dbReference type="Proteomes" id="UP000824120">
    <property type="component" value="Chromosome 8"/>
</dbReference>
<reference evidence="1 2" key="1">
    <citation type="submission" date="2020-09" db="EMBL/GenBank/DDBJ databases">
        <title>De no assembly of potato wild relative species, Solanum commersonii.</title>
        <authorList>
            <person name="Cho K."/>
        </authorList>
    </citation>
    <scope>NUCLEOTIDE SEQUENCE [LARGE SCALE GENOMIC DNA]</scope>
    <source>
        <strain evidence="1">LZ3.2</strain>
        <tissue evidence="1">Leaf</tissue>
    </source>
</reference>
<proteinExistence type="predicted"/>
<evidence type="ECO:0000313" key="2">
    <source>
        <dbReference type="Proteomes" id="UP000824120"/>
    </source>
</evidence>
<keyword evidence="2" id="KW-1185">Reference proteome</keyword>
<protein>
    <submittedName>
        <fullName evidence="1">Uncharacterized protein</fullName>
    </submittedName>
</protein>
<dbReference type="PANTHER" id="PTHR33116">
    <property type="entry name" value="REVERSE TRANSCRIPTASE ZINC-BINDING DOMAIN-CONTAINING PROTEIN-RELATED-RELATED"/>
    <property type="match status" value="1"/>
</dbReference>
<evidence type="ECO:0000313" key="1">
    <source>
        <dbReference type="EMBL" id="KAG5591558.1"/>
    </source>
</evidence>
<accession>A0A9J5XXF3</accession>
<dbReference type="PANTHER" id="PTHR33116:SF67">
    <property type="entry name" value="REVERSE TRANSCRIPTASE"/>
    <property type="match status" value="1"/>
</dbReference>
<organism evidence="1 2">
    <name type="scientific">Solanum commersonii</name>
    <name type="common">Commerson's wild potato</name>
    <name type="synonym">Commerson's nightshade</name>
    <dbReference type="NCBI Taxonomy" id="4109"/>
    <lineage>
        <taxon>Eukaryota</taxon>
        <taxon>Viridiplantae</taxon>
        <taxon>Streptophyta</taxon>
        <taxon>Embryophyta</taxon>
        <taxon>Tracheophyta</taxon>
        <taxon>Spermatophyta</taxon>
        <taxon>Magnoliopsida</taxon>
        <taxon>eudicotyledons</taxon>
        <taxon>Gunneridae</taxon>
        <taxon>Pentapetalae</taxon>
        <taxon>asterids</taxon>
        <taxon>lamiids</taxon>
        <taxon>Solanales</taxon>
        <taxon>Solanaceae</taxon>
        <taxon>Solanoideae</taxon>
        <taxon>Solaneae</taxon>
        <taxon>Solanum</taxon>
    </lineage>
</organism>
<dbReference type="EMBL" id="JACXVP010000008">
    <property type="protein sequence ID" value="KAG5591558.1"/>
    <property type="molecule type" value="Genomic_DNA"/>
</dbReference>
<dbReference type="OrthoDB" id="1166712at2759"/>
<comment type="caution">
    <text evidence="1">The sequence shown here is derived from an EMBL/GenBank/DDBJ whole genome shotgun (WGS) entry which is preliminary data.</text>
</comment>